<dbReference type="Gene3D" id="3.60.40.10">
    <property type="entry name" value="PPM-type phosphatase domain"/>
    <property type="match status" value="1"/>
</dbReference>
<evidence type="ECO:0000256" key="9">
    <source>
        <dbReference type="ARBA" id="ARBA00023211"/>
    </source>
</evidence>
<dbReference type="GO" id="GO:0004722">
    <property type="term" value="F:protein serine/threonine phosphatase activity"/>
    <property type="evidence" value="ECO:0007669"/>
    <property type="project" value="UniProtKB-EC"/>
</dbReference>
<evidence type="ECO:0000313" key="15">
    <source>
        <dbReference type="Proteomes" id="UP001314170"/>
    </source>
</evidence>
<dbReference type="PANTHER" id="PTHR47992">
    <property type="entry name" value="PROTEIN PHOSPHATASE"/>
    <property type="match status" value="1"/>
</dbReference>
<evidence type="ECO:0000259" key="13">
    <source>
        <dbReference type="PROSITE" id="PS51746"/>
    </source>
</evidence>
<comment type="cofactor">
    <cofactor evidence="1">
        <name>Mn(2+)</name>
        <dbReference type="ChEBI" id="CHEBI:29035"/>
    </cofactor>
</comment>
<evidence type="ECO:0000256" key="10">
    <source>
        <dbReference type="ARBA" id="ARBA00047761"/>
    </source>
</evidence>
<evidence type="ECO:0000256" key="11">
    <source>
        <dbReference type="ARBA" id="ARBA00048336"/>
    </source>
</evidence>
<dbReference type="Proteomes" id="UP001314170">
    <property type="component" value="Unassembled WGS sequence"/>
</dbReference>
<evidence type="ECO:0000256" key="5">
    <source>
        <dbReference type="ARBA" id="ARBA00022723"/>
    </source>
</evidence>
<keyword evidence="9" id="KW-0464">Manganese</keyword>
<keyword evidence="6 12" id="KW-0378">Hydrolase</keyword>
<organism evidence="14 15">
    <name type="scientific">Dovyalis caffra</name>
    <dbReference type="NCBI Taxonomy" id="77055"/>
    <lineage>
        <taxon>Eukaryota</taxon>
        <taxon>Viridiplantae</taxon>
        <taxon>Streptophyta</taxon>
        <taxon>Embryophyta</taxon>
        <taxon>Tracheophyta</taxon>
        <taxon>Spermatophyta</taxon>
        <taxon>Magnoliopsida</taxon>
        <taxon>eudicotyledons</taxon>
        <taxon>Gunneridae</taxon>
        <taxon>Pentapetalae</taxon>
        <taxon>rosids</taxon>
        <taxon>fabids</taxon>
        <taxon>Malpighiales</taxon>
        <taxon>Salicaceae</taxon>
        <taxon>Flacourtieae</taxon>
        <taxon>Dovyalis</taxon>
    </lineage>
</organism>
<feature type="domain" description="PPM-type phosphatase" evidence="13">
    <location>
        <begin position="37"/>
        <end position="339"/>
    </location>
</feature>
<accession>A0AAV1RAI7</accession>
<dbReference type="EMBL" id="CAWUPB010000913">
    <property type="protein sequence ID" value="CAK7330065.1"/>
    <property type="molecule type" value="Genomic_DNA"/>
</dbReference>
<evidence type="ECO:0000256" key="7">
    <source>
        <dbReference type="ARBA" id="ARBA00022842"/>
    </source>
</evidence>
<evidence type="ECO:0000256" key="4">
    <source>
        <dbReference type="ARBA" id="ARBA00013081"/>
    </source>
</evidence>
<dbReference type="SMART" id="SM00332">
    <property type="entry name" value="PP2Cc"/>
    <property type="match status" value="1"/>
</dbReference>
<evidence type="ECO:0000256" key="1">
    <source>
        <dbReference type="ARBA" id="ARBA00001936"/>
    </source>
</evidence>
<evidence type="ECO:0000256" key="2">
    <source>
        <dbReference type="ARBA" id="ARBA00001946"/>
    </source>
</evidence>
<dbReference type="FunFam" id="3.60.40.10:FF:000020">
    <property type="entry name" value="Probable protein phosphatase 2C 42"/>
    <property type="match status" value="1"/>
</dbReference>
<dbReference type="Pfam" id="PF00481">
    <property type="entry name" value="PP2C"/>
    <property type="match status" value="1"/>
</dbReference>
<evidence type="ECO:0000256" key="6">
    <source>
        <dbReference type="ARBA" id="ARBA00022801"/>
    </source>
</evidence>
<dbReference type="InterPro" id="IPR000222">
    <property type="entry name" value="PP2C_BS"/>
</dbReference>
<protein>
    <recommendedName>
        <fullName evidence="4">protein-serine/threonine phosphatase</fullName>
        <ecNumber evidence="4">3.1.3.16</ecNumber>
    </recommendedName>
</protein>
<proteinExistence type="inferred from homology"/>
<comment type="catalytic activity">
    <reaction evidence="11">
        <text>O-phospho-L-threonyl-[protein] + H2O = L-threonyl-[protein] + phosphate</text>
        <dbReference type="Rhea" id="RHEA:47004"/>
        <dbReference type="Rhea" id="RHEA-COMP:11060"/>
        <dbReference type="Rhea" id="RHEA-COMP:11605"/>
        <dbReference type="ChEBI" id="CHEBI:15377"/>
        <dbReference type="ChEBI" id="CHEBI:30013"/>
        <dbReference type="ChEBI" id="CHEBI:43474"/>
        <dbReference type="ChEBI" id="CHEBI:61977"/>
        <dbReference type="EC" id="3.1.3.16"/>
    </reaction>
</comment>
<dbReference type="InterPro" id="IPR001932">
    <property type="entry name" value="PPM-type_phosphatase-like_dom"/>
</dbReference>
<comment type="similarity">
    <text evidence="3 12">Belongs to the PP2C family.</text>
</comment>
<keyword evidence="7" id="KW-0460">Magnesium</keyword>
<dbReference type="AlphaFoldDB" id="A0AAV1RAI7"/>
<keyword evidence="8 12" id="KW-0904">Protein phosphatase</keyword>
<dbReference type="CDD" id="cd00143">
    <property type="entry name" value="PP2Cc"/>
    <property type="match status" value="1"/>
</dbReference>
<dbReference type="InterPro" id="IPR036457">
    <property type="entry name" value="PPM-type-like_dom_sf"/>
</dbReference>
<sequence>MLRSCYRPLERCFGRVAGGGGDGLMWHADLKQHASGDYSIAVVQANSNLEDQSQVFTSPSATYVGVYDGHGGPEASRFVNKHLFPYMHKFATEHGGLSADVIKKAFNATEEEFCHLVKRSLPLKPQIASVGSCCLVGAISNDVLYVANLGDSRAVLGRRVDEDKKKAVVAERLSTDHNVAVEEVRKEVEALHPDDSHIVVNTRGVWRIKGIIQVSRSIGDVYLKKPEFNRDPIFQQFGNPVPLKRPVMTAEPSVLIRKLRREDLFLIFASDGLWEQLTDEVAVEIVFKNPRAGIAKRLVRAAIQEAAKKREMRYNDIKKIEKGIRRHFHDDITVIVIYLDHQKGSSNGRLKNKAVGCTSAPVDIFSLNADQAEVDLLQTLS</sequence>
<evidence type="ECO:0000256" key="3">
    <source>
        <dbReference type="ARBA" id="ARBA00006702"/>
    </source>
</evidence>
<dbReference type="SUPFAM" id="SSF81606">
    <property type="entry name" value="PP2C-like"/>
    <property type="match status" value="1"/>
</dbReference>
<keyword evidence="5" id="KW-0479">Metal-binding</keyword>
<gene>
    <name evidence="14" type="ORF">DCAF_LOCUS7755</name>
</gene>
<dbReference type="EC" id="3.1.3.16" evidence="4"/>
<dbReference type="PROSITE" id="PS51746">
    <property type="entry name" value="PPM_2"/>
    <property type="match status" value="1"/>
</dbReference>
<comment type="cofactor">
    <cofactor evidence="2">
        <name>Mg(2+)</name>
        <dbReference type="ChEBI" id="CHEBI:18420"/>
    </cofactor>
</comment>
<dbReference type="GO" id="GO:0046872">
    <property type="term" value="F:metal ion binding"/>
    <property type="evidence" value="ECO:0007669"/>
    <property type="project" value="UniProtKB-KW"/>
</dbReference>
<evidence type="ECO:0000256" key="8">
    <source>
        <dbReference type="ARBA" id="ARBA00022912"/>
    </source>
</evidence>
<name>A0AAV1RAI7_9ROSI</name>
<evidence type="ECO:0000313" key="14">
    <source>
        <dbReference type="EMBL" id="CAK7330065.1"/>
    </source>
</evidence>
<reference evidence="14 15" key="1">
    <citation type="submission" date="2024-01" db="EMBL/GenBank/DDBJ databases">
        <authorList>
            <person name="Waweru B."/>
        </authorList>
    </citation>
    <scope>NUCLEOTIDE SEQUENCE [LARGE SCALE GENOMIC DNA]</scope>
</reference>
<comment type="catalytic activity">
    <reaction evidence="10">
        <text>O-phospho-L-seryl-[protein] + H2O = L-seryl-[protein] + phosphate</text>
        <dbReference type="Rhea" id="RHEA:20629"/>
        <dbReference type="Rhea" id="RHEA-COMP:9863"/>
        <dbReference type="Rhea" id="RHEA-COMP:11604"/>
        <dbReference type="ChEBI" id="CHEBI:15377"/>
        <dbReference type="ChEBI" id="CHEBI:29999"/>
        <dbReference type="ChEBI" id="CHEBI:43474"/>
        <dbReference type="ChEBI" id="CHEBI:83421"/>
        <dbReference type="EC" id="3.1.3.16"/>
    </reaction>
</comment>
<evidence type="ECO:0000256" key="12">
    <source>
        <dbReference type="RuleBase" id="RU003465"/>
    </source>
</evidence>
<keyword evidence="15" id="KW-1185">Reference proteome</keyword>
<dbReference type="PROSITE" id="PS01032">
    <property type="entry name" value="PPM_1"/>
    <property type="match status" value="1"/>
</dbReference>
<dbReference type="InterPro" id="IPR015655">
    <property type="entry name" value="PP2C"/>
</dbReference>
<comment type="caution">
    <text evidence="14">The sequence shown here is derived from an EMBL/GenBank/DDBJ whole genome shotgun (WGS) entry which is preliminary data.</text>
</comment>